<dbReference type="GO" id="GO:0000166">
    <property type="term" value="F:nucleotide binding"/>
    <property type="evidence" value="ECO:0007669"/>
    <property type="project" value="UniProtKB-KW"/>
</dbReference>
<feature type="transmembrane region" description="Helical" evidence="9">
    <location>
        <begin position="1014"/>
        <end position="1032"/>
    </location>
</feature>
<feature type="domain" description="Guanylate cyclase" evidence="10">
    <location>
        <begin position="1"/>
        <end position="67"/>
    </location>
</feature>
<dbReference type="InterPro" id="IPR001054">
    <property type="entry name" value="A/G_cyclase"/>
</dbReference>
<dbReference type="SMART" id="SM00044">
    <property type="entry name" value="CYCc"/>
    <property type="match status" value="1"/>
</dbReference>
<dbReference type="PROSITE" id="PS00452">
    <property type="entry name" value="GUANYLATE_CYCLASE_1"/>
    <property type="match status" value="1"/>
</dbReference>
<evidence type="ECO:0000259" key="10">
    <source>
        <dbReference type="PROSITE" id="PS50125"/>
    </source>
</evidence>
<keyword evidence="4 9" id="KW-1133">Transmembrane helix</keyword>
<evidence type="ECO:0000313" key="11">
    <source>
        <dbReference type="EMBL" id="ORX46172.1"/>
    </source>
</evidence>
<keyword evidence="5 9" id="KW-0472">Membrane</keyword>
<dbReference type="OrthoDB" id="60033at2759"/>
<feature type="transmembrane region" description="Helical" evidence="9">
    <location>
        <begin position="987"/>
        <end position="1007"/>
    </location>
</feature>
<keyword evidence="2 9" id="KW-0812">Transmembrane</keyword>
<comment type="caution">
    <text evidence="11">The sequence shown here is derived from an EMBL/GenBank/DDBJ whole genome shotgun (WGS) entry which is preliminary data.</text>
</comment>
<dbReference type="CDD" id="cd07302">
    <property type="entry name" value="CHD"/>
    <property type="match status" value="2"/>
</dbReference>
<dbReference type="EMBL" id="MCFH01000036">
    <property type="protein sequence ID" value="ORX46172.1"/>
    <property type="molecule type" value="Genomic_DNA"/>
</dbReference>
<dbReference type="GO" id="GO:0016020">
    <property type="term" value="C:membrane"/>
    <property type="evidence" value="ECO:0007669"/>
    <property type="project" value="UniProtKB-SubCell"/>
</dbReference>
<dbReference type="Gene3D" id="3.30.70.1230">
    <property type="entry name" value="Nucleotide cyclase"/>
    <property type="match status" value="3"/>
</dbReference>
<evidence type="ECO:0000256" key="5">
    <source>
        <dbReference type="ARBA" id="ARBA00023136"/>
    </source>
</evidence>
<accession>A0A1Y1V316</accession>
<feature type="region of interest" description="Disordered" evidence="8">
    <location>
        <begin position="567"/>
        <end position="600"/>
    </location>
</feature>
<organism evidence="11 12">
    <name type="scientific">Piromyces finnis</name>
    <dbReference type="NCBI Taxonomy" id="1754191"/>
    <lineage>
        <taxon>Eukaryota</taxon>
        <taxon>Fungi</taxon>
        <taxon>Fungi incertae sedis</taxon>
        <taxon>Chytridiomycota</taxon>
        <taxon>Chytridiomycota incertae sedis</taxon>
        <taxon>Neocallimastigomycetes</taxon>
        <taxon>Neocallimastigales</taxon>
        <taxon>Neocallimastigaceae</taxon>
        <taxon>Piromyces</taxon>
    </lineage>
</organism>
<keyword evidence="12" id="KW-1185">Reference proteome</keyword>
<gene>
    <name evidence="11" type="ORF">BCR36DRAFT_332100</name>
</gene>
<dbReference type="PANTHER" id="PTHR11920">
    <property type="entry name" value="GUANYLYL CYCLASE"/>
    <property type="match status" value="1"/>
</dbReference>
<dbReference type="PROSITE" id="PS50125">
    <property type="entry name" value="GUANYLATE_CYCLASE_2"/>
    <property type="match status" value="2"/>
</dbReference>
<evidence type="ECO:0000313" key="12">
    <source>
        <dbReference type="Proteomes" id="UP000193719"/>
    </source>
</evidence>
<reference evidence="11 12" key="1">
    <citation type="submission" date="2016-08" db="EMBL/GenBank/DDBJ databases">
        <title>Genomes of anaerobic fungi encode conserved fungal cellulosomes for biomass hydrolysis.</title>
        <authorList>
            <consortium name="DOE Joint Genome Institute"/>
            <person name="Haitjema C.H."/>
            <person name="Gilmore S.P."/>
            <person name="Henske J.K."/>
            <person name="Solomon K.V."/>
            <person name="De Groot R."/>
            <person name="Kuo A."/>
            <person name="Mondo S.J."/>
            <person name="Salamov A.A."/>
            <person name="Labutti K."/>
            <person name="Zhao Z."/>
            <person name="Chiniquy J."/>
            <person name="Barry K."/>
            <person name="Brewer H.M."/>
            <person name="Purvine S.O."/>
            <person name="Wright A.T."/>
            <person name="Boxma B."/>
            <person name="Van Alen T."/>
            <person name="Hackstein J.H."/>
            <person name="Baker S.E."/>
            <person name="Grigoriev I.V."/>
            <person name="O'Malley M.A."/>
        </authorList>
    </citation>
    <scope>NUCLEOTIDE SEQUENCE [LARGE SCALE GENOMIC DNA]</scope>
    <source>
        <strain evidence="12">finn</strain>
    </source>
</reference>
<dbReference type="STRING" id="1754191.A0A1Y1V316"/>
<feature type="transmembrane region" description="Helical" evidence="9">
    <location>
        <begin position="860"/>
        <end position="879"/>
    </location>
</feature>
<dbReference type="Pfam" id="PF00211">
    <property type="entry name" value="Guanylate_cyc"/>
    <property type="match status" value="3"/>
</dbReference>
<proteinExistence type="inferred from homology"/>
<protein>
    <recommendedName>
        <fullName evidence="10">Guanylate cyclase domain-containing protein</fullName>
    </recommendedName>
</protein>
<comment type="subcellular location">
    <subcellularLocation>
        <location evidence="1">Membrane</location>
    </subcellularLocation>
</comment>
<dbReference type="InterPro" id="IPR050401">
    <property type="entry name" value="Cyclic_nucleotide_synthase"/>
</dbReference>
<dbReference type="GO" id="GO:0016849">
    <property type="term" value="F:phosphorus-oxygen lyase activity"/>
    <property type="evidence" value="ECO:0007669"/>
    <property type="project" value="InterPro"/>
</dbReference>
<feature type="transmembrane region" description="Helical" evidence="9">
    <location>
        <begin position="948"/>
        <end position="967"/>
    </location>
</feature>
<dbReference type="PANTHER" id="PTHR11920:SF335">
    <property type="entry name" value="GUANYLATE CYCLASE"/>
    <property type="match status" value="1"/>
</dbReference>
<reference evidence="11 12" key="2">
    <citation type="submission" date="2016-08" db="EMBL/GenBank/DDBJ databases">
        <title>Pervasive Adenine N6-methylation of Active Genes in Fungi.</title>
        <authorList>
            <consortium name="DOE Joint Genome Institute"/>
            <person name="Mondo S.J."/>
            <person name="Dannebaum R.O."/>
            <person name="Kuo R.C."/>
            <person name="Labutti K."/>
            <person name="Haridas S."/>
            <person name="Kuo A."/>
            <person name="Salamov A."/>
            <person name="Ahrendt S.R."/>
            <person name="Lipzen A."/>
            <person name="Sullivan W."/>
            <person name="Andreopoulos W.B."/>
            <person name="Clum A."/>
            <person name="Lindquist E."/>
            <person name="Daum C."/>
            <person name="Ramamoorthy G.K."/>
            <person name="Gryganskyi A."/>
            <person name="Culley D."/>
            <person name="Magnuson J.K."/>
            <person name="James T.Y."/>
            <person name="O'Malley M.A."/>
            <person name="Stajich J.E."/>
            <person name="Spatafora J.W."/>
            <person name="Visel A."/>
            <person name="Grigoriev I.V."/>
        </authorList>
    </citation>
    <scope>NUCLEOTIDE SEQUENCE [LARGE SCALE GENOMIC DNA]</scope>
    <source>
        <strain evidence="12">finn</strain>
    </source>
</reference>
<dbReference type="InterPro" id="IPR018297">
    <property type="entry name" value="A/G_cyclase_CS"/>
</dbReference>
<evidence type="ECO:0000256" key="3">
    <source>
        <dbReference type="ARBA" id="ARBA00022741"/>
    </source>
</evidence>
<feature type="transmembrane region" description="Helical" evidence="9">
    <location>
        <begin position="914"/>
        <end position="936"/>
    </location>
</feature>
<dbReference type="GO" id="GO:0035556">
    <property type="term" value="P:intracellular signal transduction"/>
    <property type="evidence" value="ECO:0007669"/>
    <property type="project" value="InterPro"/>
</dbReference>
<feature type="compositionally biased region" description="Low complexity" evidence="8">
    <location>
        <begin position="576"/>
        <end position="587"/>
    </location>
</feature>
<evidence type="ECO:0000256" key="4">
    <source>
        <dbReference type="ARBA" id="ARBA00022989"/>
    </source>
</evidence>
<evidence type="ECO:0000256" key="8">
    <source>
        <dbReference type="SAM" id="MobiDB-lite"/>
    </source>
</evidence>
<name>A0A1Y1V316_9FUNG</name>
<evidence type="ECO:0000256" key="1">
    <source>
        <dbReference type="ARBA" id="ARBA00004370"/>
    </source>
</evidence>
<dbReference type="GO" id="GO:0009190">
    <property type="term" value="P:cyclic nucleotide biosynthetic process"/>
    <property type="evidence" value="ECO:0007669"/>
    <property type="project" value="InterPro"/>
</dbReference>
<dbReference type="SUPFAM" id="SSF55073">
    <property type="entry name" value="Nucleotide cyclase"/>
    <property type="match status" value="2"/>
</dbReference>
<evidence type="ECO:0000256" key="2">
    <source>
        <dbReference type="ARBA" id="ARBA00022692"/>
    </source>
</evidence>
<comment type="similarity">
    <text evidence="7">Belongs to the adenylyl cyclase class-4/guanylyl cyclase family.</text>
</comment>
<keyword evidence="3" id="KW-0547">Nucleotide-binding</keyword>
<dbReference type="Proteomes" id="UP000193719">
    <property type="component" value="Unassembled WGS sequence"/>
</dbReference>
<dbReference type="InterPro" id="IPR029787">
    <property type="entry name" value="Nucleotide_cyclase"/>
</dbReference>
<feature type="domain" description="Guanylate cyclase" evidence="10">
    <location>
        <begin position="1096"/>
        <end position="1363"/>
    </location>
</feature>
<evidence type="ECO:0000256" key="9">
    <source>
        <dbReference type="SAM" id="Phobius"/>
    </source>
</evidence>
<sequence>MATIALHILTTFNPDNFFQDVDYRVEKTKLELKMGIAVGPLVTGICGSKKFLWDIWGDTCNMASRMQTTLIGSGIQVTEAVYERLKDKFVFSDKMSTIIKGKGKTPTYLLLDVKNENAPNGKRRSLIKNMVENNIQQESSKSSISSNFNKFFIENTNKCMADDIIIANNISKMNVNDDDNNVHGLTYEILNDSDFEDDNNSLSNSSINIFGLEMGNRSLSCQNKNDNSIQNHINNEIALNINQRIQNVLTNYDQIQNLKNITNNSVTSIHENNPRITSFLEEDSNSDSEVEGDIVIDEEKPSLIKGILNRTKSYQFSKRAPSTRAKRNGEYEGELVSSVSHKNFTSYNMKSNESKNRSYTSEDLISNYTDDRNYSVDCISEYDMVSNKLTKTDKKKRKMFKSFHSFKQKSENNLSRKGVIVNADNGNVSLNTLNTYKSNKNSNKSCCISVSGIGNYDDGNKNFSNINILPSNLSLSNYRSQMVLDGDADSKCYSSIDIKNTTKSNNKLAESSDKKENTSYDSGNLASPIFFSKFGDASNDTSGNTKGIVSPNHNAAESFDQMSFRDNNTKLDSMKDSSNSMSSSADDTSPRKISRFSKTTNHTASMIIKKRISFMSDSTSVKDKLTSSDTDKINELKSFDTTNSITNKNNSHRTSITKLNENTIPIPINENDNESEIETIHNKKDNSIDNAKIIDNMSINNDNGSIMRTAVIDNNEYSPYIPSNTDTTTNQDILKLKNNNNNDYIINISPNTFPPPIKKSTSKSLIIKSKHISPNFGKSTRISNKKSIYNTNTQKDQEITGIIDTISKELEKIEDEEYYHTIAKTTMCRFTHIFKEPSLEKVYQNAIKKQFSPLSLMKKIITYPIFIFFTLFPVCFNFYDFNYDHSIHFNFINGEKEIIKSNFSALDNIIKKPLFIILVSLFLFSSLLLIIDAFFFTYNSKINNTLRVLNIVWIYGISVYLIFYRFHIESYFIFIVLLVNIFYKLPFIIHSILAISYIVIICICTFIKNDMRVFIKLIMIAIPFSILLIFFLSGKEMQNRVKFVLRKTVIHQHNTAKNEDKKSLQLLYNCLPEFVVHELCKENLSSWRARRFDGVTIFCMDVVNFTKLSSNLSPQDVIALLNEIFSEFDNLCTNGIEKYQTIGDAYQAGAGCPYPCSDHAIKMINFSKEVLKVTKKFNEQHDIDIIMSKNNNLAPNINLMKKDISEPYNIRASLNTHDHHTFGSYESYSNVNNSNNSNISNVHPHKKGSFLLFNENILKHKMHGVDNINTNLRGSQSFSHPNSPFVPFSPFESKAFTNFNNHNLDTNKIKNVNSNSNIIKLFPHIDIRIGVYSGYVFAGVIGGQKRFKFEVFGDAIDKATLLESHGVVNRIHVSQSVYEQTCMDVKYELLEKTIKEIGFNGYLVVDEDNN</sequence>
<evidence type="ECO:0000256" key="7">
    <source>
        <dbReference type="RuleBase" id="RU000405"/>
    </source>
</evidence>
<keyword evidence="6 7" id="KW-0456">Lyase</keyword>
<evidence type="ECO:0000256" key="6">
    <source>
        <dbReference type="ARBA" id="ARBA00023239"/>
    </source>
</evidence>